<keyword evidence="3" id="KW-1185">Reference proteome</keyword>
<name>A0A4R1PYK0_9FIRM</name>
<evidence type="ECO:0000256" key="1">
    <source>
        <dbReference type="SAM" id="Coils"/>
    </source>
</evidence>
<dbReference type="OrthoDB" id="2365850at2"/>
<dbReference type="InterPro" id="IPR009636">
    <property type="entry name" value="SCAF"/>
</dbReference>
<proteinExistence type="predicted"/>
<comment type="caution">
    <text evidence="2">The sequence shown here is derived from an EMBL/GenBank/DDBJ whole genome shotgun (WGS) entry which is preliminary data.</text>
</comment>
<dbReference type="EMBL" id="SLUI01000011">
    <property type="protein sequence ID" value="TCL35640.1"/>
    <property type="molecule type" value="Genomic_DNA"/>
</dbReference>
<gene>
    <name evidence="2" type="ORF">EV210_111106</name>
</gene>
<evidence type="ECO:0000313" key="2">
    <source>
        <dbReference type="EMBL" id="TCL35640.1"/>
    </source>
</evidence>
<dbReference type="Proteomes" id="UP000295063">
    <property type="component" value="Unassembled WGS sequence"/>
</dbReference>
<sequence length="198" mass="21837">MTKEQLIALGLDEATATKIAAASAEELKGYVVKSEHDKEVTAKQQLETDIKSRDKQLEELKKVDASALQKKIEELQETNKTTKTEYEGKIKQMQIDTAVDKALTGAKAKNLKAVRALLDLEKAELDGESIKGLADQIKKLQESEDSKFLFDTAAAPAKFKGVKPQEGSDKKYPTDKKPSEMTYDELCAYVEANPGAEI</sequence>
<accession>A0A4R1PYK0</accession>
<dbReference type="AlphaFoldDB" id="A0A4R1PYK0"/>
<dbReference type="Pfam" id="PF06810">
    <property type="entry name" value="Phage_scaffold"/>
    <property type="match status" value="1"/>
</dbReference>
<organism evidence="2 3">
    <name type="scientific">Anaerospora hongkongensis</name>
    <dbReference type="NCBI Taxonomy" id="244830"/>
    <lineage>
        <taxon>Bacteria</taxon>
        <taxon>Bacillati</taxon>
        <taxon>Bacillota</taxon>
        <taxon>Negativicutes</taxon>
        <taxon>Selenomonadales</taxon>
        <taxon>Sporomusaceae</taxon>
        <taxon>Anaerospora</taxon>
    </lineage>
</organism>
<evidence type="ECO:0000313" key="3">
    <source>
        <dbReference type="Proteomes" id="UP000295063"/>
    </source>
</evidence>
<keyword evidence="1" id="KW-0175">Coiled coil</keyword>
<reference evidence="2 3" key="1">
    <citation type="submission" date="2019-03" db="EMBL/GenBank/DDBJ databases">
        <title>Genomic Encyclopedia of Type Strains, Phase IV (KMG-IV): sequencing the most valuable type-strain genomes for metagenomic binning, comparative biology and taxonomic classification.</title>
        <authorList>
            <person name="Goeker M."/>
        </authorList>
    </citation>
    <scope>NUCLEOTIDE SEQUENCE [LARGE SCALE GENOMIC DNA]</scope>
    <source>
        <strain evidence="2 3">DSM 15969</strain>
    </source>
</reference>
<protein>
    <submittedName>
        <fullName evidence="2">Minor structural protein GP20</fullName>
    </submittedName>
</protein>
<feature type="coiled-coil region" evidence="1">
    <location>
        <begin position="43"/>
        <end position="92"/>
    </location>
</feature>
<dbReference type="RefSeq" id="WP_132082380.1">
    <property type="nucleotide sequence ID" value="NZ_SLUI01000011.1"/>
</dbReference>